<evidence type="ECO:0000313" key="1">
    <source>
        <dbReference type="EMBL" id="KAJ7544713.1"/>
    </source>
</evidence>
<gene>
    <name evidence="1" type="ORF">O6H91_09G090400</name>
</gene>
<evidence type="ECO:0000313" key="2">
    <source>
        <dbReference type="Proteomes" id="UP001162992"/>
    </source>
</evidence>
<proteinExistence type="predicted"/>
<comment type="caution">
    <text evidence="1">The sequence shown here is derived from an EMBL/GenBank/DDBJ whole genome shotgun (WGS) entry which is preliminary data.</text>
</comment>
<accession>A0ACC2CRW2</accession>
<dbReference type="Proteomes" id="UP001162992">
    <property type="component" value="Chromosome 9"/>
</dbReference>
<name>A0ACC2CRW2_DIPCM</name>
<organism evidence="1 2">
    <name type="scientific">Diphasiastrum complanatum</name>
    <name type="common">Issler's clubmoss</name>
    <name type="synonym">Lycopodium complanatum</name>
    <dbReference type="NCBI Taxonomy" id="34168"/>
    <lineage>
        <taxon>Eukaryota</taxon>
        <taxon>Viridiplantae</taxon>
        <taxon>Streptophyta</taxon>
        <taxon>Embryophyta</taxon>
        <taxon>Tracheophyta</taxon>
        <taxon>Lycopodiopsida</taxon>
        <taxon>Lycopodiales</taxon>
        <taxon>Lycopodiaceae</taxon>
        <taxon>Lycopodioideae</taxon>
        <taxon>Diphasiastrum</taxon>
    </lineage>
</organism>
<sequence length="218" mass="24856">MVWKFVLGGIFSSARSSRSRRRMVLWIFGYGSLVWRAGFEYDERVVGYIKDYKRVFYQGCTDHRGTPDNPGRAVTLVPQEGSTVWGAAYKVSGHDAEQLVLSYLALREKHYDVRALVNFFTVESSSEPALSSVLVYIGSPNKTENKYYLGPASLEDMASQIARSVGPTGTNYEYLFRLEKALYEIGHEDEEIVELANEVRKLLKIWNEHQLYINSCSN</sequence>
<keyword evidence="2" id="KW-1185">Reference proteome</keyword>
<dbReference type="EMBL" id="CM055100">
    <property type="protein sequence ID" value="KAJ7544713.1"/>
    <property type="molecule type" value="Genomic_DNA"/>
</dbReference>
<protein>
    <submittedName>
        <fullName evidence="1">Uncharacterized protein</fullName>
    </submittedName>
</protein>
<reference evidence="2" key="1">
    <citation type="journal article" date="2024" name="Proc. Natl. Acad. Sci. U.S.A.">
        <title>Extraordinary preservation of gene collinearity over three hundred million years revealed in homosporous lycophytes.</title>
        <authorList>
            <person name="Li C."/>
            <person name="Wickell D."/>
            <person name="Kuo L.Y."/>
            <person name="Chen X."/>
            <person name="Nie B."/>
            <person name="Liao X."/>
            <person name="Peng D."/>
            <person name="Ji J."/>
            <person name="Jenkins J."/>
            <person name="Williams M."/>
            <person name="Shu S."/>
            <person name="Plott C."/>
            <person name="Barry K."/>
            <person name="Rajasekar S."/>
            <person name="Grimwood J."/>
            <person name="Han X."/>
            <person name="Sun S."/>
            <person name="Hou Z."/>
            <person name="He W."/>
            <person name="Dai G."/>
            <person name="Sun C."/>
            <person name="Schmutz J."/>
            <person name="Leebens-Mack J.H."/>
            <person name="Li F.W."/>
            <person name="Wang L."/>
        </authorList>
    </citation>
    <scope>NUCLEOTIDE SEQUENCE [LARGE SCALE GENOMIC DNA]</scope>
    <source>
        <strain evidence="2">cv. PW_Plant_1</strain>
    </source>
</reference>